<reference evidence="1 2" key="1">
    <citation type="submission" date="2013-11" db="EMBL/GenBank/DDBJ databases">
        <title>Single cell genomics of uncultured Tannerella BU063 (oral taxon 286).</title>
        <authorList>
            <person name="Beall C.J."/>
            <person name="Campbell A.G."/>
            <person name="Griffen A.L."/>
            <person name="Podar M."/>
            <person name="Leys E.J."/>
        </authorList>
    </citation>
    <scope>NUCLEOTIDE SEQUENCE [LARGE SCALE GENOMIC DNA]</scope>
    <source>
        <strain evidence="1">Cell 5</strain>
    </source>
</reference>
<dbReference type="EMBL" id="AYYC01000694">
    <property type="protein sequence ID" value="ETK04124.1"/>
    <property type="molecule type" value="Genomic_DNA"/>
</dbReference>
<accession>W2CA62</accession>
<evidence type="ECO:0000313" key="1">
    <source>
        <dbReference type="EMBL" id="ETK04124.1"/>
    </source>
</evidence>
<dbReference type="Proteomes" id="UP000018872">
    <property type="component" value="Unassembled WGS sequence"/>
</dbReference>
<organism evidence="1 2">
    <name type="scientific">Tannerella sp. oral taxon BU063 isolate Cell 5</name>
    <dbReference type="NCBI Taxonomy" id="1410950"/>
    <lineage>
        <taxon>Bacteria</taxon>
        <taxon>Pseudomonadati</taxon>
        <taxon>Bacteroidota</taxon>
        <taxon>Bacteroidia</taxon>
        <taxon>Bacteroidales</taxon>
        <taxon>Tannerellaceae</taxon>
        <taxon>Tannerella</taxon>
    </lineage>
</organism>
<dbReference type="AlphaFoldDB" id="W2CA62"/>
<name>W2CA62_9BACT</name>
<evidence type="ECO:0008006" key="3">
    <source>
        <dbReference type="Google" id="ProtNLM"/>
    </source>
</evidence>
<dbReference type="PATRIC" id="fig|1410950.3.peg.1556"/>
<protein>
    <recommendedName>
        <fullName evidence="3">Plasmid stabilization protein</fullName>
    </recommendedName>
</protein>
<gene>
    <name evidence="1" type="ORF">T229_10620</name>
</gene>
<proteinExistence type="predicted"/>
<evidence type="ECO:0000313" key="2">
    <source>
        <dbReference type="Proteomes" id="UP000018872"/>
    </source>
</evidence>
<comment type="caution">
    <text evidence="1">The sequence shown here is derived from an EMBL/GenBank/DDBJ whole genome shotgun (WGS) entry which is preliminary data.</text>
</comment>
<sequence length="114" mass="13937">MHEQVTRVIILPEVIDDFLDLASILYEKAYFGFEEEAMQYVRELFEQIRDELPRMHHKSAPRYFDKYGTGMYYAVFKRNKNTSWYAFFNIYHRPNETVYLVRYVNNNHMIAQHL</sequence>